<evidence type="ECO:0000313" key="9">
    <source>
        <dbReference type="Proteomes" id="UP000028569"/>
    </source>
</evidence>
<reference evidence="8 9" key="1">
    <citation type="journal article" date="2014" name="Appl. Environ. Microbiol.">
        <title>Genomic encyclopedia of type strains of the genus Bifidobacterium.</title>
        <authorList>
            <person name="Milani C."/>
            <person name="Lugli G.A."/>
            <person name="Duranti S."/>
            <person name="Turroni F."/>
            <person name="Bottacini F."/>
            <person name="Mangifesta M."/>
            <person name="Sanchez B."/>
            <person name="Viappiani A."/>
            <person name="Mancabelli L."/>
            <person name="Taminiau B."/>
            <person name="Delcenserie V."/>
            <person name="Barrangou R."/>
            <person name="Margolles A."/>
            <person name="van Sinderen D."/>
            <person name="Ventura M."/>
        </authorList>
    </citation>
    <scope>NUCLEOTIDE SEQUENCE [LARGE SCALE GENOMIC DNA]</scope>
    <source>
        <strain evidence="8 9">LMG 11587</strain>
    </source>
</reference>
<keyword evidence="3 6" id="KW-0808">Transferase</keyword>
<keyword evidence="4" id="KW-0479">Metal-binding</keyword>
<organism evidence="8 9">
    <name type="scientific">Bifidobacterium [indicum] DSM 20214 = LMG 11587</name>
    <dbReference type="NCBI Taxonomy" id="1341694"/>
    <lineage>
        <taxon>Bacteria</taxon>
        <taxon>Bacillati</taxon>
        <taxon>Actinomycetota</taxon>
        <taxon>Actinomycetes</taxon>
        <taxon>Bifidobacteriales</taxon>
        <taxon>Bifidobacteriaceae</taxon>
        <taxon>Bifidobacterium</taxon>
    </lineage>
</organism>
<dbReference type="Pfam" id="PF00348">
    <property type="entry name" value="polyprenyl_synt"/>
    <property type="match status" value="1"/>
</dbReference>
<dbReference type="SUPFAM" id="SSF48576">
    <property type="entry name" value="Terpenoid synthases"/>
    <property type="match status" value="1"/>
</dbReference>
<evidence type="ECO:0000256" key="1">
    <source>
        <dbReference type="ARBA" id="ARBA00001946"/>
    </source>
</evidence>
<dbReference type="GO" id="GO:0046872">
    <property type="term" value="F:metal ion binding"/>
    <property type="evidence" value="ECO:0007669"/>
    <property type="project" value="UniProtKB-KW"/>
</dbReference>
<dbReference type="InterPro" id="IPR000092">
    <property type="entry name" value="Polyprenyl_synt"/>
</dbReference>
<keyword evidence="5" id="KW-0460">Magnesium</keyword>
<dbReference type="PANTHER" id="PTHR12001">
    <property type="entry name" value="GERANYLGERANYL PYROPHOSPHATE SYNTHASE"/>
    <property type="match status" value="1"/>
</dbReference>
<dbReference type="GO" id="GO:0008299">
    <property type="term" value="P:isoprenoid biosynthetic process"/>
    <property type="evidence" value="ECO:0007669"/>
    <property type="project" value="InterPro"/>
</dbReference>
<accession>A0A087VTP5</accession>
<dbReference type="Proteomes" id="UP000028569">
    <property type="component" value="Chromosome"/>
</dbReference>
<dbReference type="SFLD" id="SFLDS00005">
    <property type="entry name" value="Isoprenoid_Synthase_Type_I"/>
    <property type="match status" value="1"/>
</dbReference>
<evidence type="ECO:0000256" key="5">
    <source>
        <dbReference type="ARBA" id="ARBA00022842"/>
    </source>
</evidence>
<dbReference type="PROSITE" id="PS00444">
    <property type="entry name" value="POLYPRENYL_SYNTHASE_2"/>
    <property type="match status" value="1"/>
</dbReference>
<dbReference type="Gene3D" id="1.10.600.10">
    <property type="entry name" value="Farnesyl Diphosphate Synthase"/>
    <property type="match status" value="1"/>
</dbReference>
<dbReference type="PROSITE" id="PS00723">
    <property type="entry name" value="POLYPRENYL_SYNTHASE_1"/>
    <property type="match status" value="1"/>
</dbReference>
<dbReference type="PANTHER" id="PTHR12001:SF85">
    <property type="entry name" value="SHORT CHAIN ISOPRENYL DIPHOSPHATE SYNTHASE"/>
    <property type="match status" value="1"/>
</dbReference>
<evidence type="ECO:0000256" key="2">
    <source>
        <dbReference type="ARBA" id="ARBA00006706"/>
    </source>
</evidence>
<gene>
    <name evidence="8" type="ORF">BINDI_0485</name>
</gene>
<name>A0A087VTP5_9BIFI</name>
<dbReference type="EMBL" id="CP006018">
    <property type="protein sequence ID" value="AIC91765.1"/>
    <property type="molecule type" value="Genomic_DNA"/>
</dbReference>
<dbReference type="InterPro" id="IPR033749">
    <property type="entry name" value="Polyprenyl_synt_CS"/>
</dbReference>
<keyword evidence="9" id="KW-1185">Reference proteome</keyword>
<evidence type="ECO:0000256" key="6">
    <source>
        <dbReference type="RuleBase" id="RU004466"/>
    </source>
</evidence>
<evidence type="ECO:0000256" key="4">
    <source>
        <dbReference type="ARBA" id="ARBA00022723"/>
    </source>
</evidence>
<evidence type="ECO:0000256" key="7">
    <source>
        <dbReference type="SAM" id="MobiDB-lite"/>
    </source>
</evidence>
<comment type="cofactor">
    <cofactor evidence="1">
        <name>Mg(2+)</name>
        <dbReference type="ChEBI" id="CHEBI:18420"/>
    </cofactor>
</comment>
<protein>
    <submittedName>
        <fullName evidence="8">Probably bifunctional short chain isoprenyl diphosphate synthase</fullName>
    </submittedName>
</protein>
<dbReference type="HOGENOM" id="CLU_014015_2_1_11"/>
<evidence type="ECO:0000256" key="3">
    <source>
        <dbReference type="ARBA" id="ARBA00022679"/>
    </source>
</evidence>
<proteinExistence type="inferred from homology"/>
<evidence type="ECO:0000313" key="8">
    <source>
        <dbReference type="EMBL" id="AIC91765.1"/>
    </source>
</evidence>
<dbReference type="KEGG" id="bii:BINDI_0485"/>
<dbReference type="GO" id="GO:0004659">
    <property type="term" value="F:prenyltransferase activity"/>
    <property type="evidence" value="ECO:0007669"/>
    <property type="project" value="InterPro"/>
</dbReference>
<sequence length="413" mass="45012">MGTSADRLISMETLTPETIEQRMSELVEACRQDHLGEPETGADGIPTPIQALNAVWDEAGRAGRGGKRLRALLLWDTYRAIGAGEENTDQAVIDLACALEVYQTSALVHDDIIDNSPLRRGKPSSHMVLSNLTGPEENPERTDLGNPMRQDHLGAGRSSEATAARGRGLGILLGDLLSTSSSDLVSRASASLPSGESILRTFLGMQTAVETGQVLDMGMEIMPLDDPEQLRREAFRTMGWKTASYTTMTPLALGLMAGGIDPDRTRALAYDLGLHLGLLFQLRDDLLDVEGRSGQTGKPQGGDILEGKRTVLLADTLSMASQDEAERLRAAYRAPQRTPDQVAWVRRLMETSGAVEKSRNRMDRLTSSVYEEIANLCQELSLDDRQGSIIERACRRFMPDAATPGYHRHGIDG</sequence>
<dbReference type="InterPro" id="IPR008949">
    <property type="entry name" value="Isoprenoid_synthase_dom_sf"/>
</dbReference>
<comment type="similarity">
    <text evidence="2 6">Belongs to the FPP/GGPP synthase family.</text>
</comment>
<dbReference type="AlphaFoldDB" id="A0A087VTP5"/>
<feature type="region of interest" description="Disordered" evidence="7">
    <location>
        <begin position="118"/>
        <end position="145"/>
    </location>
</feature>